<reference evidence="1" key="1">
    <citation type="submission" date="2021-06" db="EMBL/GenBank/DDBJ databases">
        <title>Parelaphostrongylus tenuis whole genome reference sequence.</title>
        <authorList>
            <person name="Garwood T.J."/>
            <person name="Larsen P.A."/>
            <person name="Fountain-Jones N.M."/>
            <person name="Garbe J.R."/>
            <person name="Macchietto M.G."/>
            <person name="Kania S.A."/>
            <person name="Gerhold R.W."/>
            <person name="Richards J.E."/>
            <person name="Wolf T.M."/>
        </authorList>
    </citation>
    <scope>NUCLEOTIDE SEQUENCE</scope>
    <source>
        <strain evidence="1">MNPRO001-30</strain>
        <tissue evidence="1">Meninges</tissue>
    </source>
</reference>
<protein>
    <submittedName>
        <fullName evidence="1">Uncharacterized protein</fullName>
    </submittedName>
</protein>
<dbReference type="EMBL" id="JAHQIW010005650">
    <property type="protein sequence ID" value="KAJ1366724.1"/>
    <property type="molecule type" value="Genomic_DNA"/>
</dbReference>
<organism evidence="1 2">
    <name type="scientific">Parelaphostrongylus tenuis</name>
    <name type="common">Meningeal worm</name>
    <dbReference type="NCBI Taxonomy" id="148309"/>
    <lineage>
        <taxon>Eukaryota</taxon>
        <taxon>Metazoa</taxon>
        <taxon>Ecdysozoa</taxon>
        <taxon>Nematoda</taxon>
        <taxon>Chromadorea</taxon>
        <taxon>Rhabditida</taxon>
        <taxon>Rhabditina</taxon>
        <taxon>Rhabditomorpha</taxon>
        <taxon>Strongyloidea</taxon>
        <taxon>Metastrongylidae</taxon>
        <taxon>Parelaphostrongylus</taxon>
    </lineage>
</organism>
<sequence length="52" mass="6058">MDAMERNQMEKVLEFTQCVRSRFDFMDNLWSYSGLTNSSKVATAMQTDTRSV</sequence>
<dbReference type="Proteomes" id="UP001196413">
    <property type="component" value="Unassembled WGS sequence"/>
</dbReference>
<gene>
    <name evidence="1" type="ORF">KIN20_027478</name>
</gene>
<accession>A0AAD5WDW9</accession>
<proteinExistence type="predicted"/>
<evidence type="ECO:0000313" key="1">
    <source>
        <dbReference type="EMBL" id="KAJ1366724.1"/>
    </source>
</evidence>
<comment type="caution">
    <text evidence="1">The sequence shown here is derived from an EMBL/GenBank/DDBJ whole genome shotgun (WGS) entry which is preliminary data.</text>
</comment>
<keyword evidence="2" id="KW-1185">Reference proteome</keyword>
<evidence type="ECO:0000313" key="2">
    <source>
        <dbReference type="Proteomes" id="UP001196413"/>
    </source>
</evidence>
<dbReference type="AlphaFoldDB" id="A0AAD5WDW9"/>
<name>A0AAD5WDW9_PARTN</name>